<dbReference type="EMBL" id="BK067791">
    <property type="protein sequence ID" value="DBA52142.1"/>
    <property type="molecule type" value="Genomic_DNA"/>
</dbReference>
<feature type="transmembrane region" description="Helical" evidence="1">
    <location>
        <begin position="7"/>
        <end position="28"/>
    </location>
</feature>
<dbReference type="EMBL" id="BK067783">
    <property type="protein sequence ID" value="DBA51759.1"/>
    <property type="molecule type" value="Genomic_DNA"/>
</dbReference>
<protein>
    <submittedName>
        <fullName evidence="3">ORF1</fullName>
    </submittedName>
    <submittedName>
        <fullName evidence="2">ORF60</fullName>
    </submittedName>
</protein>
<reference evidence="3" key="2">
    <citation type="submission" date="2024-03" db="EMBL/GenBank/DDBJ databases">
        <authorList>
            <person name="Ni Y."/>
            <person name="Xu T."/>
            <person name="Yan S."/>
            <person name="Chen L."/>
            <person name="Wang Y."/>
        </authorList>
    </citation>
    <scope>NUCLEOTIDE SEQUENCE</scope>
    <source>
        <strain evidence="3">NTT1</strain>
        <strain evidence="2">NTT2</strain>
    </source>
</reference>
<evidence type="ECO:0000313" key="2">
    <source>
        <dbReference type="EMBL" id="DBA51759.1"/>
    </source>
</evidence>
<keyword evidence="1" id="KW-0812">Transmembrane</keyword>
<reference evidence="3" key="1">
    <citation type="journal article" date="2024" name="Environ. Microbiol. Rep.">
        <title>Hiding in plain sight: The discovery of complete genomes of 11 hypothetical spindle-shaped viruses that putatively infect mesophilic ammonia-oxidizing archaea.</title>
        <authorList>
            <person name="Ni Y."/>
            <person name="Xu T."/>
            <person name="Yan S."/>
            <person name="Chen L."/>
            <person name="Wang Y."/>
        </authorList>
    </citation>
    <scope>NUCLEOTIDE SEQUENCE</scope>
    <source>
        <strain evidence="3">NTT1</strain>
        <strain evidence="2">NTT2</strain>
    </source>
</reference>
<accession>A0AAT9JAP7</accession>
<feature type="transmembrane region" description="Helical" evidence="1">
    <location>
        <begin position="71"/>
        <end position="90"/>
    </location>
</feature>
<organism evidence="3">
    <name type="scientific">Nitrosopumilaceae spindle-shaped virus</name>
    <dbReference type="NCBI Taxonomy" id="3065433"/>
    <lineage>
        <taxon>Viruses</taxon>
    </lineage>
</organism>
<evidence type="ECO:0000256" key="1">
    <source>
        <dbReference type="SAM" id="Phobius"/>
    </source>
</evidence>
<sequence length="93" mass="9597">MPESSTIMGLVGAFIAIAIMLNIGVQILGNVQTATNCSNLPGNAGTHQTTSNATGWALQCLNQNTNAQSAYTLLGVILIVVAAVAILFVVRLL</sequence>
<proteinExistence type="predicted"/>
<keyword evidence="1" id="KW-1133">Transmembrane helix</keyword>
<evidence type="ECO:0000313" key="3">
    <source>
        <dbReference type="EMBL" id="DBA52142.1"/>
    </source>
</evidence>
<keyword evidence="1" id="KW-0472">Membrane</keyword>
<name>A0AAT9JAP7_9VIRU</name>